<reference evidence="3 4" key="1">
    <citation type="submission" date="2018-03" db="EMBL/GenBank/DDBJ databases">
        <title>Aquarubrobacter algicola gen. nov., sp. nov., a novel actinobacterium isolated from shallow eutrophic lake during the end of cyanobacterial harmful algal blooms.</title>
        <authorList>
            <person name="Chun S.J."/>
        </authorList>
    </citation>
    <scope>NUCLEOTIDE SEQUENCE [LARGE SCALE GENOMIC DNA]</scope>
    <source>
        <strain evidence="3 4">Seoho-28</strain>
    </source>
</reference>
<evidence type="ECO:0000313" key="4">
    <source>
        <dbReference type="Proteomes" id="UP000240739"/>
    </source>
</evidence>
<gene>
    <name evidence="3" type="ORF">C7Y72_19815</name>
</gene>
<accession>A0A2T4UC75</accession>
<protein>
    <submittedName>
        <fullName evidence="3">Uncharacterized protein</fullName>
    </submittedName>
</protein>
<comment type="caution">
    <text evidence="3">The sequence shown here is derived from an EMBL/GenBank/DDBJ whole genome shotgun (WGS) entry which is preliminary data.</text>
</comment>
<keyword evidence="4" id="KW-1185">Reference proteome</keyword>
<keyword evidence="2" id="KW-0812">Transmembrane</keyword>
<organism evidence="3 4">
    <name type="scientific">Paraconexibacter algicola</name>
    <dbReference type="NCBI Taxonomy" id="2133960"/>
    <lineage>
        <taxon>Bacteria</taxon>
        <taxon>Bacillati</taxon>
        <taxon>Actinomycetota</taxon>
        <taxon>Thermoleophilia</taxon>
        <taxon>Solirubrobacterales</taxon>
        <taxon>Paraconexibacteraceae</taxon>
        <taxon>Paraconexibacter</taxon>
    </lineage>
</organism>
<keyword evidence="2" id="KW-0472">Membrane</keyword>
<dbReference type="EMBL" id="PYYB01000004">
    <property type="protein sequence ID" value="PTL54835.1"/>
    <property type="molecule type" value="Genomic_DNA"/>
</dbReference>
<dbReference type="Proteomes" id="UP000240739">
    <property type="component" value="Unassembled WGS sequence"/>
</dbReference>
<evidence type="ECO:0000313" key="3">
    <source>
        <dbReference type="EMBL" id="PTL54835.1"/>
    </source>
</evidence>
<feature type="region of interest" description="Disordered" evidence="1">
    <location>
        <begin position="21"/>
        <end position="114"/>
    </location>
</feature>
<sequence length="336" mass="34028">MAAVVAGLCFGGVAYGQGAGGDQYTPGNGVNTTPVGGQGTTPTATPTPAPTTEDPGTPAEEQPTDSGGTENENQAGENAAEDDGASEGDTASGGDAATTTGSGDTSAAPTGFPTNRVTVLTWGLASDDLLEDIRQALEGAGLQVLFEGDASSKTLKEFLESDEAKALSSEGPRAIGRAFGAQLVNPTPALTDALPVIFKNDPLFAPVIRAVLTRRAGISKDAAELLEGVAEGLRSTGIPVAYVEISDTKPSFVEDYEDLKIPVVDNVDTTEGKQKLGAIMLGEGSTTESVTPDSASALGAAPQTDDGAPTGSIALVLALLGCVALFFMNQARRARR</sequence>
<keyword evidence="2" id="KW-1133">Transmembrane helix</keyword>
<feature type="region of interest" description="Disordered" evidence="1">
    <location>
        <begin position="283"/>
        <end position="305"/>
    </location>
</feature>
<evidence type="ECO:0000256" key="1">
    <source>
        <dbReference type="SAM" id="MobiDB-lite"/>
    </source>
</evidence>
<dbReference type="AlphaFoldDB" id="A0A2T4UC75"/>
<feature type="compositionally biased region" description="Low complexity" evidence="1">
    <location>
        <begin position="22"/>
        <end position="58"/>
    </location>
</feature>
<name>A0A2T4UC75_9ACTN</name>
<evidence type="ECO:0000256" key="2">
    <source>
        <dbReference type="SAM" id="Phobius"/>
    </source>
</evidence>
<proteinExistence type="predicted"/>
<feature type="compositionally biased region" description="Low complexity" evidence="1">
    <location>
        <begin position="87"/>
        <end position="108"/>
    </location>
</feature>
<feature type="transmembrane region" description="Helical" evidence="2">
    <location>
        <begin position="311"/>
        <end position="328"/>
    </location>
</feature>
<feature type="compositionally biased region" description="Polar residues" evidence="1">
    <location>
        <begin position="284"/>
        <end position="294"/>
    </location>
</feature>
<feature type="compositionally biased region" description="Low complexity" evidence="1">
    <location>
        <begin position="67"/>
        <end position="78"/>
    </location>
</feature>